<dbReference type="InterPro" id="IPR026444">
    <property type="entry name" value="Secre_tail"/>
</dbReference>
<evidence type="ECO:0000313" key="2">
    <source>
        <dbReference type="EMBL" id="PIP75938.1"/>
    </source>
</evidence>
<dbReference type="EMBL" id="PCTN01000041">
    <property type="protein sequence ID" value="PIP75938.1"/>
    <property type="molecule type" value="Genomic_DNA"/>
</dbReference>
<comment type="caution">
    <text evidence="2">The sequence shown here is derived from an EMBL/GenBank/DDBJ whole genome shotgun (WGS) entry which is preliminary data.</text>
</comment>
<organism evidence="2 3">
    <name type="scientific">Candidatus Kuenenbacteria bacterium CG22_combo_CG10-13_8_21_14_all_39_9</name>
    <dbReference type="NCBI Taxonomy" id="1974621"/>
    <lineage>
        <taxon>Bacteria</taxon>
        <taxon>Candidatus Kueneniibacteriota</taxon>
    </lineage>
</organism>
<dbReference type="NCBIfam" id="TIGR04183">
    <property type="entry name" value="Por_Secre_tail"/>
    <property type="match status" value="1"/>
</dbReference>
<sequence>MELTPFKLHAVEFFGVCGGEWPWSVSTRWSNTVELHYGGVITGVTERPGANLPTAYALNQNYPNPFNPATAINYDLPKDGWVSLAVYNVLGQKVRTLVDMNQPAGSYAATWDGRDELGRQLSTGTYIYRLEAGSYVSVRKMVLMK</sequence>
<reference evidence="2 3" key="1">
    <citation type="submission" date="2017-09" db="EMBL/GenBank/DDBJ databases">
        <title>Depth-based differentiation of microbial function through sediment-hosted aquifers and enrichment of novel symbionts in the deep terrestrial subsurface.</title>
        <authorList>
            <person name="Probst A.J."/>
            <person name="Ladd B."/>
            <person name="Jarett J.K."/>
            <person name="Geller-Mcgrath D.E."/>
            <person name="Sieber C.M."/>
            <person name="Emerson J.B."/>
            <person name="Anantharaman K."/>
            <person name="Thomas B.C."/>
            <person name="Malmstrom R."/>
            <person name="Stieglmeier M."/>
            <person name="Klingl A."/>
            <person name="Woyke T."/>
            <person name="Ryan C.M."/>
            <person name="Banfield J.F."/>
        </authorList>
    </citation>
    <scope>NUCLEOTIDE SEQUENCE [LARGE SCALE GENOMIC DNA]</scope>
    <source>
        <strain evidence="2">CG22_combo_CG10-13_8_21_14_all_39_9</strain>
    </source>
</reference>
<dbReference type="AlphaFoldDB" id="A0A2H0D2K4"/>
<gene>
    <name evidence="2" type="ORF">COW86_00935</name>
</gene>
<feature type="domain" description="FlgD/Vpr Ig-like" evidence="1">
    <location>
        <begin position="82"/>
        <end position="132"/>
    </location>
</feature>
<protein>
    <recommendedName>
        <fullName evidence="1">FlgD/Vpr Ig-like domain-containing protein</fullName>
    </recommendedName>
</protein>
<dbReference type="InterPro" id="IPR025965">
    <property type="entry name" value="FlgD/Vpr_Ig-like"/>
</dbReference>
<dbReference type="Gene3D" id="2.60.40.4070">
    <property type="match status" value="1"/>
</dbReference>
<dbReference type="Pfam" id="PF13860">
    <property type="entry name" value="FlgD_ig"/>
    <property type="match status" value="1"/>
</dbReference>
<proteinExistence type="predicted"/>
<evidence type="ECO:0000313" key="3">
    <source>
        <dbReference type="Proteomes" id="UP000230159"/>
    </source>
</evidence>
<accession>A0A2H0D2K4</accession>
<name>A0A2H0D2K4_9BACT</name>
<dbReference type="Proteomes" id="UP000230159">
    <property type="component" value="Unassembled WGS sequence"/>
</dbReference>
<evidence type="ECO:0000259" key="1">
    <source>
        <dbReference type="Pfam" id="PF13860"/>
    </source>
</evidence>